<dbReference type="Proteomes" id="UP000222310">
    <property type="component" value="Unassembled WGS sequence"/>
</dbReference>
<feature type="non-terminal residue" evidence="1">
    <location>
        <position position="102"/>
    </location>
</feature>
<comment type="caution">
    <text evidence="1">The sequence shown here is derived from an EMBL/GenBank/DDBJ whole genome shotgun (WGS) entry which is preliminary data.</text>
</comment>
<reference evidence="1 2" key="1">
    <citation type="submission" date="2015-02" db="EMBL/GenBank/DDBJ databases">
        <title>Nostoc linckia genome annotation.</title>
        <authorList>
            <person name="Zhou Z."/>
        </authorList>
    </citation>
    <scope>NUCLEOTIDE SEQUENCE [LARGE SCALE GENOMIC DNA]</scope>
    <source>
        <strain evidence="2">z8</strain>
    </source>
</reference>
<name>A0A9Q5Z417_NOSLI</name>
<sequence length="102" mass="11024">MAVVDDKRGAVVGDQALADRQHDRLAGRRHLEDFAVGGRADALRQHGGIEGGDTQREAELVVFVEADHALVKAIRRLDELPDGDRVEEFVGGEQGEAFGHAV</sequence>
<proteinExistence type="predicted"/>
<dbReference type="EMBL" id="LAHD01000289">
    <property type="protein sequence ID" value="PHJ88371.1"/>
    <property type="molecule type" value="Genomic_DNA"/>
</dbReference>
<evidence type="ECO:0000313" key="1">
    <source>
        <dbReference type="EMBL" id="PHJ88371.1"/>
    </source>
</evidence>
<gene>
    <name evidence="1" type="ORF">VF08_38020</name>
</gene>
<evidence type="ECO:0000313" key="2">
    <source>
        <dbReference type="Proteomes" id="UP000222310"/>
    </source>
</evidence>
<organism evidence="1 2">
    <name type="scientific">Nostoc linckia z8</name>
    <dbReference type="NCBI Taxonomy" id="1628746"/>
    <lineage>
        <taxon>Bacteria</taxon>
        <taxon>Bacillati</taxon>
        <taxon>Cyanobacteriota</taxon>
        <taxon>Cyanophyceae</taxon>
        <taxon>Nostocales</taxon>
        <taxon>Nostocaceae</taxon>
        <taxon>Nostoc</taxon>
    </lineage>
</organism>
<dbReference type="AlphaFoldDB" id="A0A9Q5Z417"/>
<protein>
    <submittedName>
        <fullName evidence="1">Uncharacterized protein</fullName>
    </submittedName>
</protein>
<accession>A0A9Q5Z417</accession>